<dbReference type="EMBL" id="BAABME010011289">
    <property type="protein sequence ID" value="GAA0183530.1"/>
    <property type="molecule type" value="Genomic_DNA"/>
</dbReference>
<name>A0AAV3RSP4_LITER</name>
<keyword evidence="3" id="KW-1185">Reference proteome</keyword>
<dbReference type="InterPro" id="IPR053249">
    <property type="entry name" value="LFS"/>
</dbReference>
<dbReference type="CDD" id="cd07821">
    <property type="entry name" value="PYR_PYL_RCAR_like"/>
    <property type="match status" value="1"/>
</dbReference>
<gene>
    <name evidence="2" type="ORF">LIER_30924</name>
</gene>
<evidence type="ECO:0000313" key="2">
    <source>
        <dbReference type="EMBL" id="GAA0183530.1"/>
    </source>
</evidence>
<dbReference type="AlphaFoldDB" id="A0AAV3RSP4"/>
<dbReference type="PANTHER" id="PTHR33789">
    <property type="entry name" value="LACHRYMATORY-FACTOR SYNTHASE"/>
    <property type="match status" value="1"/>
</dbReference>
<accession>A0AAV3RSP4</accession>
<evidence type="ECO:0000313" key="3">
    <source>
        <dbReference type="Proteomes" id="UP001454036"/>
    </source>
</evidence>
<protein>
    <submittedName>
        <fullName evidence="2">Uncharacterized protein</fullName>
    </submittedName>
</protein>
<feature type="signal peptide" evidence="1">
    <location>
        <begin position="1"/>
        <end position="20"/>
    </location>
</feature>
<dbReference type="PANTHER" id="PTHR33789:SF11">
    <property type="entry name" value="OS05G0202300 PROTEIN"/>
    <property type="match status" value="1"/>
</dbReference>
<sequence>MAKIILHFLLILAFCHTIIATENWKINLSAKINGPTADQVWPYIADFCNLYKILPNRISFCDQGTEGEPGLTRYSVTIAPSPTNPNATVVTDWVREELVEISVTEKYNVYEMRENTRGVTMMRASVQILPNGNKGCIYKWDIELAPIGGTTYQFFSDSLEVRLAVVVAMIQTCF</sequence>
<organism evidence="2 3">
    <name type="scientific">Lithospermum erythrorhizon</name>
    <name type="common">Purple gromwell</name>
    <name type="synonym">Lithospermum officinale var. erythrorhizon</name>
    <dbReference type="NCBI Taxonomy" id="34254"/>
    <lineage>
        <taxon>Eukaryota</taxon>
        <taxon>Viridiplantae</taxon>
        <taxon>Streptophyta</taxon>
        <taxon>Embryophyta</taxon>
        <taxon>Tracheophyta</taxon>
        <taxon>Spermatophyta</taxon>
        <taxon>Magnoliopsida</taxon>
        <taxon>eudicotyledons</taxon>
        <taxon>Gunneridae</taxon>
        <taxon>Pentapetalae</taxon>
        <taxon>asterids</taxon>
        <taxon>lamiids</taxon>
        <taxon>Boraginales</taxon>
        <taxon>Boraginaceae</taxon>
        <taxon>Boraginoideae</taxon>
        <taxon>Lithospermeae</taxon>
        <taxon>Lithospermum</taxon>
    </lineage>
</organism>
<dbReference type="Pfam" id="PF10604">
    <property type="entry name" value="Polyketide_cyc2"/>
    <property type="match status" value="1"/>
</dbReference>
<dbReference type="InterPro" id="IPR019587">
    <property type="entry name" value="Polyketide_cyclase/dehydratase"/>
</dbReference>
<dbReference type="Gene3D" id="3.30.530.20">
    <property type="match status" value="1"/>
</dbReference>
<dbReference type="GO" id="GO:0004864">
    <property type="term" value="F:protein phosphatase inhibitor activity"/>
    <property type="evidence" value="ECO:0007669"/>
    <property type="project" value="UniProtKB-ARBA"/>
</dbReference>
<reference evidence="2 3" key="1">
    <citation type="submission" date="2024-01" db="EMBL/GenBank/DDBJ databases">
        <title>The complete chloroplast genome sequence of Lithospermum erythrorhizon: insights into the phylogenetic relationship among Boraginaceae species and the maternal lineages of purple gromwells.</title>
        <authorList>
            <person name="Okada T."/>
            <person name="Watanabe K."/>
        </authorList>
    </citation>
    <scope>NUCLEOTIDE SEQUENCE [LARGE SCALE GENOMIC DNA]</scope>
</reference>
<keyword evidence="1" id="KW-0732">Signal</keyword>
<dbReference type="SUPFAM" id="SSF55961">
    <property type="entry name" value="Bet v1-like"/>
    <property type="match status" value="1"/>
</dbReference>
<evidence type="ECO:0000256" key="1">
    <source>
        <dbReference type="SAM" id="SignalP"/>
    </source>
</evidence>
<dbReference type="InterPro" id="IPR023393">
    <property type="entry name" value="START-like_dom_sf"/>
</dbReference>
<comment type="caution">
    <text evidence="2">The sequence shown here is derived from an EMBL/GenBank/DDBJ whole genome shotgun (WGS) entry which is preliminary data.</text>
</comment>
<feature type="chain" id="PRO_5043326919" evidence="1">
    <location>
        <begin position="21"/>
        <end position="174"/>
    </location>
</feature>
<proteinExistence type="predicted"/>
<dbReference type="Proteomes" id="UP001454036">
    <property type="component" value="Unassembled WGS sequence"/>
</dbReference>